<reference evidence="1" key="1">
    <citation type="submission" date="2015-07" db="EMBL/GenBank/DDBJ databases">
        <title>Adaptation to a free-living lifestyle via gene acquisitions in the diplomonad Trepomonas sp. PC1.</title>
        <authorList>
            <person name="Xu F."/>
            <person name="Jerlstrom-Hultqvist J."/>
            <person name="Kolisko M."/>
            <person name="Simpson A.G.B."/>
            <person name="Roger A.J."/>
            <person name="Svard S.G."/>
            <person name="Andersson J.O."/>
        </authorList>
    </citation>
    <scope>NUCLEOTIDE SEQUENCE</scope>
    <source>
        <strain evidence="1">PC1</strain>
    </source>
</reference>
<sequence>HIPLIHSVHQDIVQFDLQNINNNLYTLCEDLNNKLRAFRQDVYTFAASCQQSSKSAETQSNAQILLQMIESLYKCVVNMNQFKQQFCQTIAIMRSQDRRLQRSPHQIRNTMRESLDVCAFADTQVKEEDAKKQFKRDKEDPKGFQQVNLNLKENEALTKDDFQVESKSKDNNEVKQLQKRVEVLEKIMVKGIQGLEVE</sequence>
<accession>A0A146KH79</accession>
<feature type="non-terminal residue" evidence="1">
    <location>
        <position position="1"/>
    </location>
</feature>
<feature type="non-terminal residue" evidence="1">
    <location>
        <position position="198"/>
    </location>
</feature>
<proteinExistence type="predicted"/>
<organism evidence="1">
    <name type="scientific">Trepomonas sp. PC1</name>
    <dbReference type="NCBI Taxonomy" id="1076344"/>
    <lineage>
        <taxon>Eukaryota</taxon>
        <taxon>Metamonada</taxon>
        <taxon>Diplomonadida</taxon>
        <taxon>Hexamitidae</taxon>
        <taxon>Hexamitinae</taxon>
        <taxon>Trepomonas</taxon>
    </lineage>
</organism>
<evidence type="ECO:0000313" key="1">
    <source>
        <dbReference type="EMBL" id="JAP94609.1"/>
    </source>
</evidence>
<dbReference type="AlphaFoldDB" id="A0A146KH79"/>
<dbReference type="EMBL" id="GDID01001997">
    <property type="protein sequence ID" value="JAP94609.1"/>
    <property type="molecule type" value="Transcribed_RNA"/>
</dbReference>
<protein>
    <submittedName>
        <fullName evidence="1">Uncharacterized protein</fullName>
    </submittedName>
</protein>
<name>A0A146KH79_9EUKA</name>
<gene>
    <name evidence="1" type="ORF">TPC1_12674</name>
</gene>